<evidence type="ECO:0008006" key="4">
    <source>
        <dbReference type="Google" id="ProtNLM"/>
    </source>
</evidence>
<dbReference type="OrthoDB" id="3535759at2"/>
<dbReference type="Proteomes" id="UP000292695">
    <property type="component" value="Unassembled WGS sequence"/>
</dbReference>
<evidence type="ECO:0000256" key="1">
    <source>
        <dbReference type="SAM" id="MobiDB-lite"/>
    </source>
</evidence>
<dbReference type="AlphaFoldDB" id="A0A4R0IU89"/>
<name>A0A4R0IU89_9ACTN</name>
<sequence>MKHTDHDDPNAAVQKAVSALARTVEKLARDLDALRGGMRQAASKGTVKELADVVTHLSETVQQVAAAAAKKPGSEDEAVRSWLRLAEDEAAVQGVLSELVPWMQTVYLRYGDARVTLPPCWLWHPEVVEELLWLMDAWTAAFYGPDASLRLVGDWHDRQRPGVMRRVGLYADACDLTNHLEHAERLAAEVPLLDDLDPFVTWWASDRDNTGPAPSRDQIKAGRRGGQTTLSAVPQDGGY</sequence>
<dbReference type="RefSeq" id="WP_131288299.1">
    <property type="nucleotide sequence ID" value="NZ_SJKA01000004.1"/>
</dbReference>
<protein>
    <recommendedName>
        <fullName evidence="4">DUF4913 domain-containing protein</fullName>
    </recommendedName>
</protein>
<keyword evidence="3" id="KW-1185">Reference proteome</keyword>
<gene>
    <name evidence="2" type="ORF">E0H50_14610</name>
</gene>
<organism evidence="2 3">
    <name type="scientific">Kribbella sindirgiensis</name>
    <dbReference type="NCBI Taxonomy" id="1124744"/>
    <lineage>
        <taxon>Bacteria</taxon>
        <taxon>Bacillati</taxon>
        <taxon>Actinomycetota</taxon>
        <taxon>Actinomycetes</taxon>
        <taxon>Propionibacteriales</taxon>
        <taxon>Kribbellaceae</taxon>
        <taxon>Kribbella</taxon>
    </lineage>
</organism>
<comment type="caution">
    <text evidence="2">The sequence shown here is derived from an EMBL/GenBank/DDBJ whole genome shotgun (WGS) entry which is preliminary data.</text>
</comment>
<feature type="region of interest" description="Disordered" evidence="1">
    <location>
        <begin position="207"/>
        <end position="239"/>
    </location>
</feature>
<reference evidence="2 3" key="1">
    <citation type="submission" date="2019-02" db="EMBL/GenBank/DDBJ databases">
        <title>Kribbella capetownensis sp. nov. and Kribbella speibonae sp. nov., isolated from soil.</title>
        <authorList>
            <person name="Curtis S.M."/>
            <person name="Norton I."/>
            <person name="Everest G.J."/>
            <person name="Meyers P.R."/>
        </authorList>
    </citation>
    <scope>NUCLEOTIDE SEQUENCE [LARGE SCALE GENOMIC DNA]</scope>
    <source>
        <strain evidence="2 3">DSM 27082</strain>
    </source>
</reference>
<proteinExistence type="predicted"/>
<evidence type="ECO:0000313" key="3">
    <source>
        <dbReference type="Proteomes" id="UP000292695"/>
    </source>
</evidence>
<dbReference type="EMBL" id="SJKA01000004">
    <property type="protein sequence ID" value="TCC35096.1"/>
    <property type="molecule type" value="Genomic_DNA"/>
</dbReference>
<evidence type="ECO:0000313" key="2">
    <source>
        <dbReference type="EMBL" id="TCC35096.1"/>
    </source>
</evidence>
<accession>A0A4R0IU89</accession>